<dbReference type="InterPro" id="IPR005110">
    <property type="entry name" value="MoeA_linker/N"/>
</dbReference>
<dbReference type="FunFam" id="2.170.190.11:FF:000001">
    <property type="entry name" value="Molybdopterin molybdenumtransferase"/>
    <property type="match status" value="1"/>
</dbReference>
<dbReference type="GO" id="GO:0046872">
    <property type="term" value="F:metal ion binding"/>
    <property type="evidence" value="ECO:0007669"/>
    <property type="project" value="UniProtKB-KW"/>
</dbReference>
<keyword evidence="7" id="KW-0460">Magnesium</keyword>
<evidence type="ECO:0000256" key="6">
    <source>
        <dbReference type="ARBA" id="ARBA00022723"/>
    </source>
</evidence>
<dbReference type="Pfam" id="PF03454">
    <property type="entry name" value="MoeA_C"/>
    <property type="match status" value="1"/>
</dbReference>
<dbReference type="Gene3D" id="2.40.340.10">
    <property type="entry name" value="MoeA, C-terminal, domain IV"/>
    <property type="match status" value="1"/>
</dbReference>
<evidence type="ECO:0000256" key="3">
    <source>
        <dbReference type="ARBA" id="ARBA00013269"/>
    </source>
</evidence>
<organism evidence="11 12">
    <name type="scientific">Methanobrevibacter millerae</name>
    <dbReference type="NCBI Taxonomy" id="230361"/>
    <lineage>
        <taxon>Archaea</taxon>
        <taxon>Methanobacteriati</taxon>
        <taxon>Methanobacteriota</taxon>
        <taxon>Methanomada group</taxon>
        <taxon>Methanobacteria</taxon>
        <taxon>Methanobacteriales</taxon>
        <taxon>Methanobacteriaceae</taxon>
        <taxon>Methanobrevibacter</taxon>
    </lineage>
</organism>
<comment type="catalytic activity">
    <reaction evidence="9">
        <text>adenylyl-molybdopterin + molybdate = Mo-molybdopterin + AMP + H(+)</text>
        <dbReference type="Rhea" id="RHEA:35047"/>
        <dbReference type="ChEBI" id="CHEBI:15378"/>
        <dbReference type="ChEBI" id="CHEBI:36264"/>
        <dbReference type="ChEBI" id="CHEBI:62727"/>
        <dbReference type="ChEBI" id="CHEBI:71302"/>
        <dbReference type="ChEBI" id="CHEBI:456215"/>
        <dbReference type="EC" id="2.10.1.1"/>
    </reaction>
</comment>
<dbReference type="PANTHER" id="PTHR10192:SF5">
    <property type="entry name" value="GEPHYRIN"/>
    <property type="match status" value="1"/>
</dbReference>
<evidence type="ECO:0000259" key="10">
    <source>
        <dbReference type="SMART" id="SM00852"/>
    </source>
</evidence>
<dbReference type="Proteomes" id="UP000713479">
    <property type="component" value="Unassembled WGS sequence"/>
</dbReference>
<evidence type="ECO:0000313" key="11">
    <source>
        <dbReference type="EMBL" id="MBE6511170.1"/>
    </source>
</evidence>
<reference evidence="11" key="1">
    <citation type="submission" date="2019-04" db="EMBL/GenBank/DDBJ databases">
        <title>Evolution of Biomass-Degrading Anaerobic Consortia Revealed by Metagenomics.</title>
        <authorList>
            <person name="Peng X."/>
        </authorList>
    </citation>
    <scope>NUCLEOTIDE SEQUENCE</scope>
    <source>
        <strain evidence="11">SIG13</strain>
    </source>
</reference>
<dbReference type="InterPro" id="IPR036425">
    <property type="entry name" value="MoaB/Mog-like_dom_sf"/>
</dbReference>
<dbReference type="SMART" id="SM00852">
    <property type="entry name" value="MoCF_biosynth"/>
    <property type="match status" value="1"/>
</dbReference>
<dbReference type="Gene3D" id="3.40.980.10">
    <property type="entry name" value="MoaB/Mog-like domain"/>
    <property type="match status" value="1"/>
</dbReference>
<dbReference type="Gene3D" id="2.170.190.11">
    <property type="entry name" value="Molybdopterin biosynthesis moea protein, domain 3"/>
    <property type="match status" value="1"/>
</dbReference>
<protein>
    <recommendedName>
        <fullName evidence="3">molybdopterin molybdotransferase</fullName>
        <ecNumber evidence="3">2.10.1.1</ecNumber>
    </recommendedName>
</protein>
<dbReference type="Gene3D" id="3.90.105.10">
    <property type="entry name" value="Molybdopterin biosynthesis moea protein, domain 2"/>
    <property type="match status" value="1"/>
</dbReference>
<keyword evidence="6" id="KW-0479">Metal-binding</keyword>
<name>A0A8T3VMM3_9EURY</name>
<dbReference type="GO" id="GO:0061599">
    <property type="term" value="F:molybdopterin molybdotransferase activity"/>
    <property type="evidence" value="ECO:0007669"/>
    <property type="project" value="UniProtKB-EC"/>
</dbReference>
<dbReference type="EMBL" id="SUTF01000009">
    <property type="protein sequence ID" value="MBE6511170.1"/>
    <property type="molecule type" value="Genomic_DNA"/>
</dbReference>
<dbReference type="CDD" id="cd00887">
    <property type="entry name" value="MoeA"/>
    <property type="match status" value="1"/>
</dbReference>
<dbReference type="GO" id="GO:0006777">
    <property type="term" value="P:Mo-molybdopterin cofactor biosynthetic process"/>
    <property type="evidence" value="ECO:0007669"/>
    <property type="project" value="UniProtKB-KW"/>
</dbReference>
<dbReference type="SUPFAM" id="SSF53218">
    <property type="entry name" value="Molybdenum cofactor biosynthesis proteins"/>
    <property type="match status" value="1"/>
</dbReference>
<dbReference type="NCBIfam" id="NF045515">
    <property type="entry name" value="Glp_gephyrin"/>
    <property type="match status" value="1"/>
</dbReference>
<evidence type="ECO:0000256" key="4">
    <source>
        <dbReference type="ARBA" id="ARBA00022505"/>
    </source>
</evidence>
<dbReference type="SUPFAM" id="SSF63867">
    <property type="entry name" value="MoeA C-terminal domain-like"/>
    <property type="match status" value="1"/>
</dbReference>
<dbReference type="AlphaFoldDB" id="A0A8T3VMM3"/>
<dbReference type="Pfam" id="PF00994">
    <property type="entry name" value="MoCF_biosynth"/>
    <property type="match status" value="1"/>
</dbReference>
<keyword evidence="4" id="KW-0500">Molybdenum</keyword>
<dbReference type="FunFam" id="3.40.980.10:FF:000004">
    <property type="entry name" value="Molybdopterin molybdenumtransferase"/>
    <property type="match status" value="1"/>
</dbReference>
<feature type="domain" description="MoaB/Mog" evidence="10">
    <location>
        <begin position="189"/>
        <end position="326"/>
    </location>
</feature>
<dbReference type="NCBIfam" id="TIGR00177">
    <property type="entry name" value="molyb_syn"/>
    <property type="match status" value="1"/>
</dbReference>
<dbReference type="InterPro" id="IPR005111">
    <property type="entry name" value="MoeA_C_domain_IV"/>
</dbReference>
<evidence type="ECO:0000313" key="12">
    <source>
        <dbReference type="Proteomes" id="UP000713479"/>
    </source>
</evidence>
<comment type="caution">
    <text evidence="11">The sequence shown here is derived from an EMBL/GenBank/DDBJ whole genome shotgun (WGS) entry which is preliminary data.</text>
</comment>
<dbReference type="InterPro" id="IPR036688">
    <property type="entry name" value="MoeA_C_domain_IV_sf"/>
</dbReference>
<comment type="cofactor">
    <cofactor evidence="1">
        <name>Mg(2+)</name>
        <dbReference type="ChEBI" id="CHEBI:18420"/>
    </cofactor>
</comment>
<gene>
    <name evidence="11" type="ORF">E7Z74_07935</name>
</gene>
<dbReference type="InterPro" id="IPR001453">
    <property type="entry name" value="MoaB/Mog_dom"/>
</dbReference>
<dbReference type="InterPro" id="IPR036135">
    <property type="entry name" value="MoeA_linker/N_sf"/>
</dbReference>
<dbReference type="EC" id="2.10.1.1" evidence="3"/>
<accession>A0A8T3VMM3</accession>
<evidence type="ECO:0000256" key="9">
    <source>
        <dbReference type="ARBA" id="ARBA00047317"/>
    </source>
</evidence>
<sequence>MGTEFLKIKECDEAQDIIQVLFDKYCKAESEEIDCEDAYGRVLFNDVYSRMDFPPFDKALKDGFAVLSEDSYGASEETPNTLEVIDFLEAGSITDKKVEKGKCIEISTGAAIPEGADAVVMVEYCEKFEDKVNLFTSVTPSQDIAKKGSDIGEGNLILKKGDILTPGKIGVLLSQGFKTIEVYKKPTVGVISSGNEITMQGEELPFGKIYDVNGNMIKSDAISCGADAKFLGVVRDNYDQVKEKIQESLKDVDVLLCSGGTSAGLGDVIKHVIDELGEVCIHGISVQPGKPTIVGVIDEKLIIGLPGNPVSALMIFNAFVAPPLTKVAGIEKEFEQKVVKGVMTRRIHSPVGRMQYQLVKVDGNDVQPIFKDSGAIFSLSSADGYVKVEKSVELLDEGEEVEVYLFN</sequence>
<dbReference type="InterPro" id="IPR038987">
    <property type="entry name" value="MoeA-like"/>
</dbReference>
<evidence type="ECO:0000256" key="1">
    <source>
        <dbReference type="ARBA" id="ARBA00001946"/>
    </source>
</evidence>
<dbReference type="SUPFAM" id="SSF63882">
    <property type="entry name" value="MoeA N-terminal region -like"/>
    <property type="match status" value="1"/>
</dbReference>
<keyword evidence="8" id="KW-0501">Molybdenum cofactor biosynthesis</keyword>
<evidence type="ECO:0000256" key="2">
    <source>
        <dbReference type="ARBA" id="ARBA00005046"/>
    </source>
</evidence>
<keyword evidence="5" id="KW-0808">Transferase</keyword>
<evidence type="ECO:0000256" key="7">
    <source>
        <dbReference type="ARBA" id="ARBA00022842"/>
    </source>
</evidence>
<evidence type="ECO:0000256" key="8">
    <source>
        <dbReference type="ARBA" id="ARBA00023150"/>
    </source>
</evidence>
<dbReference type="Pfam" id="PF03453">
    <property type="entry name" value="MoeA_N"/>
    <property type="match status" value="1"/>
</dbReference>
<dbReference type="PANTHER" id="PTHR10192">
    <property type="entry name" value="MOLYBDOPTERIN BIOSYNTHESIS PROTEIN"/>
    <property type="match status" value="1"/>
</dbReference>
<dbReference type="GO" id="GO:0005737">
    <property type="term" value="C:cytoplasm"/>
    <property type="evidence" value="ECO:0007669"/>
    <property type="project" value="TreeGrafter"/>
</dbReference>
<evidence type="ECO:0000256" key="5">
    <source>
        <dbReference type="ARBA" id="ARBA00022679"/>
    </source>
</evidence>
<comment type="pathway">
    <text evidence="2">Cofactor biosynthesis; molybdopterin biosynthesis.</text>
</comment>
<proteinExistence type="predicted"/>